<dbReference type="Proteomes" id="UP000184364">
    <property type="component" value="Unassembled WGS sequence"/>
</dbReference>
<dbReference type="Pfam" id="PF03022">
    <property type="entry name" value="MRJP"/>
    <property type="match status" value="1"/>
</dbReference>
<dbReference type="PANTHER" id="PTHR10009">
    <property type="entry name" value="PROTEIN YELLOW-RELATED"/>
    <property type="match status" value="1"/>
</dbReference>
<dbReference type="OrthoDB" id="9797664at2"/>
<comment type="subcellular location">
    <subcellularLocation>
        <location evidence="1">Secreted</location>
    </subcellularLocation>
</comment>
<feature type="signal peptide" evidence="3">
    <location>
        <begin position="1"/>
        <end position="20"/>
    </location>
</feature>
<evidence type="ECO:0000256" key="3">
    <source>
        <dbReference type="SAM" id="SignalP"/>
    </source>
</evidence>
<dbReference type="GO" id="GO:0005576">
    <property type="term" value="C:extracellular region"/>
    <property type="evidence" value="ECO:0007669"/>
    <property type="project" value="UniProtKB-SubCell"/>
</dbReference>
<dbReference type="SUPFAM" id="SSF63829">
    <property type="entry name" value="Calcium-dependent phosphotriesterase"/>
    <property type="match status" value="1"/>
</dbReference>
<evidence type="ECO:0000313" key="4">
    <source>
        <dbReference type="EMBL" id="SHM14588.1"/>
    </source>
</evidence>
<sequence length="374" mass="42741">MKKYILAFLFLIALVSCSKSKPESNKQEKLSLRNGAGKLEQVFADSTYQLTGVAISPDRRLFVNYPYWMDKHSYSVVEVGKDGKAKPYPDAAWNSFKKGEDGQNKFVCVQAVFADEKGYLWVVDAAGIGLSEVYRKSNKLIQIDLKSNKIKRIYRFPENVAGRDSYINDIRVDNKNGFAYMTSSANGGIVILNINTGESRLVLHNHYSTLSDPDYHFKMNNKEMKNDKGEVKINSDGIALTPDKVWLYYKSLTDNNLYRINTSLLRNFKISEKTIEDKVEDLGKFVATDGMEFDKDGNLYMGDLEHSSIIKIRPDNKMTTLVQDTDKLSWPDSYSISEDGYLYISCSQIHQMPFFNNGQNLTKLPYKVFRLKIK</sequence>
<accession>A0A1M7GEP7</accession>
<protein>
    <submittedName>
        <fullName evidence="4">Major royal jelly protein</fullName>
    </submittedName>
</protein>
<dbReference type="InterPro" id="IPR017996">
    <property type="entry name" value="MRJP/yellow-related"/>
</dbReference>
<keyword evidence="5" id="KW-1185">Reference proteome</keyword>
<evidence type="ECO:0000313" key="5">
    <source>
        <dbReference type="Proteomes" id="UP000184364"/>
    </source>
</evidence>
<keyword evidence="3" id="KW-0732">Signal</keyword>
<dbReference type="RefSeq" id="WP_073296024.1">
    <property type="nucleotide sequence ID" value="NZ_FRAV01000036.1"/>
</dbReference>
<feature type="chain" id="PRO_5012974873" evidence="3">
    <location>
        <begin position="21"/>
        <end position="374"/>
    </location>
</feature>
<dbReference type="PANTHER" id="PTHR10009:SF18">
    <property type="entry name" value="PROTEIN YELLOW-LIKE PROTEIN"/>
    <property type="match status" value="1"/>
</dbReference>
<proteinExistence type="predicted"/>
<dbReference type="Gene3D" id="2.120.10.30">
    <property type="entry name" value="TolB, C-terminal domain"/>
    <property type="match status" value="1"/>
</dbReference>
<gene>
    <name evidence="4" type="ORF">SAMN05444267_10363</name>
</gene>
<name>A0A1M7GEP7_9FLAO</name>
<dbReference type="InterPro" id="IPR011042">
    <property type="entry name" value="6-blade_b-propeller_TolB-like"/>
</dbReference>
<dbReference type="AlphaFoldDB" id="A0A1M7GEP7"/>
<keyword evidence="2" id="KW-0964">Secreted</keyword>
<dbReference type="STRING" id="1302687.SAMN05444267_10363"/>
<reference evidence="5" key="1">
    <citation type="submission" date="2016-11" db="EMBL/GenBank/DDBJ databases">
        <authorList>
            <person name="Varghese N."/>
            <person name="Submissions S."/>
        </authorList>
    </citation>
    <scope>NUCLEOTIDE SEQUENCE [LARGE SCALE GENOMIC DNA]</scope>
    <source>
        <strain evidence="5">DSM 26899</strain>
    </source>
</reference>
<evidence type="ECO:0000256" key="2">
    <source>
        <dbReference type="ARBA" id="ARBA00022525"/>
    </source>
</evidence>
<evidence type="ECO:0000256" key="1">
    <source>
        <dbReference type="ARBA" id="ARBA00004613"/>
    </source>
</evidence>
<dbReference type="PROSITE" id="PS51257">
    <property type="entry name" value="PROKAR_LIPOPROTEIN"/>
    <property type="match status" value="1"/>
</dbReference>
<dbReference type="EMBL" id="FRAV01000036">
    <property type="protein sequence ID" value="SHM14588.1"/>
    <property type="molecule type" value="Genomic_DNA"/>
</dbReference>
<organism evidence="4 5">
    <name type="scientific">Chryseobacterium polytrichastri</name>
    <dbReference type="NCBI Taxonomy" id="1302687"/>
    <lineage>
        <taxon>Bacteria</taxon>
        <taxon>Pseudomonadati</taxon>
        <taxon>Bacteroidota</taxon>
        <taxon>Flavobacteriia</taxon>
        <taxon>Flavobacteriales</taxon>
        <taxon>Weeksellaceae</taxon>
        <taxon>Chryseobacterium group</taxon>
        <taxon>Chryseobacterium</taxon>
    </lineage>
</organism>